<evidence type="ECO:0000313" key="7">
    <source>
        <dbReference type="Proteomes" id="UP000676169"/>
    </source>
</evidence>
<dbReference type="KEGG" id="lamb:KBB96_02965"/>
<organism evidence="6 7">
    <name type="scientific">Luteolibacter ambystomatis</name>
    <dbReference type="NCBI Taxonomy" id="2824561"/>
    <lineage>
        <taxon>Bacteria</taxon>
        <taxon>Pseudomonadati</taxon>
        <taxon>Verrucomicrobiota</taxon>
        <taxon>Verrucomicrobiia</taxon>
        <taxon>Verrucomicrobiales</taxon>
        <taxon>Verrucomicrobiaceae</taxon>
        <taxon>Luteolibacter</taxon>
    </lineage>
</organism>
<dbReference type="GO" id="GO:0004252">
    <property type="term" value="F:serine-type endopeptidase activity"/>
    <property type="evidence" value="ECO:0007669"/>
    <property type="project" value="InterPro"/>
</dbReference>
<keyword evidence="2" id="KW-0645">Protease</keyword>
<feature type="chain" id="PRO_5037837244" evidence="4">
    <location>
        <begin position="22"/>
        <end position="333"/>
    </location>
</feature>
<dbReference type="PANTHER" id="PTHR22939">
    <property type="entry name" value="SERINE PROTEASE FAMILY S1C HTRA-RELATED"/>
    <property type="match status" value="1"/>
</dbReference>
<keyword evidence="4" id="KW-0732">Signal</keyword>
<dbReference type="GO" id="GO:0006508">
    <property type="term" value="P:proteolysis"/>
    <property type="evidence" value="ECO:0007669"/>
    <property type="project" value="UniProtKB-KW"/>
</dbReference>
<dbReference type="Proteomes" id="UP000676169">
    <property type="component" value="Chromosome"/>
</dbReference>
<dbReference type="EMBL" id="CP073100">
    <property type="protein sequence ID" value="QUE51859.1"/>
    <property type="molecule type" value="Genomic_DNA"/>
</dbReference>
<dbReference type="PROSITE" id="PS50106">
    <property type="entry name" value="PDZ"/>
    <property type="match status" value="1"/>
</dbReference>
<dbReference type="SUPFAM" id="SSF50156">
    <property type="entry name" value="PDZ domain-like"/>
    <property type="match status" value="1"/>
</dbReference>
<reference evidence="6" key="1">
    <citation type="submission" date="2021-04" db="EMBL/GenBank/DDBJ databases">
        <title>Luteolibacter sp. 32A isolated from the skin of an Anderson's salamander (Ambystoma andersonii).</title>
        <authorList>
            <person name="Spergser J."/>
            <person name="Busse H.-J."/>
        </authorList>
    </citation>
    <scope>NUCLEOTIDE SEQUENCE</scope>
    <source>
        <strain evidence="6">32A</strain>
    </source>
</reference>
<feature type="signal peptide" evidence="4">
    <location>
        <begin position="1"/>
        <end position="21"/>
    </location>
</feature>
<accession>A0A975J0Q2</accession>
<dbReference type="PRINTS" id="PR00834">
    <property type="entry name" value="PROTEASES2C"/>
</dbReference>
<dbReference type="Gene3D" id="2.40.10.120">
    <property type="match status" value="1"/>
</dbReference>
<evidence type="ECO:0000259" key="5">
    <source>
        <dbReference type="PROSITE" id="PS50106"/>
    </source>
</evidence>
<proteinExistence type="inferred from homology"/>
<keyword evidence="3" id="KW-0378">Hydrolase</keyword>
<evidence type="ECO:0000256" key="3">
    <source>
        <dbReference type="ARBA" id="ARBA00022801"/>
    </source>
</evidence>
<evidence type="ECO:0000256" key="1">
    <source>
        <dbReference type="ARBA" id="ARBA00010541"/>
    </source>
</evidence>
<dbReference type="Pfam" id="PF13365">
    <property type="entry name" value="Trypsin_2"/>
    <property type="match status" value="1"/>
</dbReference>
<dbReference type="InterPro" id="IPR043504">
    <property type="entry name" value="Peptidase_S1_PA_chymotrypsin"/>
</dbReference>
<dbReference type="AlphaFoldDB" id="A0A975J0Q2"/>
<dbReference type="InterPro" id="IPR001478">
    <property type="entry name" value="PDZ"/>
</dbReference>
<feature type="domain" description="PDZ" evidence="5">
    <location>
        <begin position="165"/>
        <end position="236"/>
    </location>
</feature>
<keyword evidence="7" id="KW-1185">Reference proteome</keyword>
<gene>
    <name evidence="6" type="ORF">KBB96_02965</name>
</gene>
<name>A0A975J0Q2_9BACT</name>
<dbReference type="Gene3D" id="2.40.10.10">
    <property type="entry name" value="Trypsin-like serine proteases"/>
    <property type="match status" value="1"/>
</dbReference>
<dbReference type="Gene3D" id="2.30.42.10">
    <property type="match status" value="1"/>
</dbReference>
<evidence type="ECO:0000256" key="4">
    <source>
        <dbReference type="SAM" id="SignalP"/>
    </source>
</evidence>
<sequence>MNVKLLSLALCLGALSPVLHAAQNLESDSRKNGDAVVAVFEPVRQVLQTSSAVMRDGRKDIAYGTVVSADGYILTKASEINGVGSLGVIIEATKYEARVIATDPVWDVALVKVEAQGLQPVVYSTITDVPQGTWVVANGATSLTRRRALAGIISAKAREIPAGGGAALGVVMKEKSKVAEVDSVNDRSGAHEAGIQKGDILMAIDGKKISKSEDIMAALKDKKAGSTVKVTLRRNGKEETLDVRLAVRGDLYEEERTRNDEMSGEYSRRRTGFPRVIQHDILGRKDSVGGPLLDLDGKCVGMNIARADRAQSFAIPAPDLKALAEKMIKDASK</sequence>
<dbReference type="SMART" id="SM00228">
    <property type="entry name" value="PDZ"/>
    <property type="match status" value="1"/>
</dbReference>
<dbReference type="PANTHER" id="PTHR22939:SF129">
    <property type="entry name" value="SERINE PROTEASE HTRA2, MITOCHONDRIAL"/>
    <property type="match status" value="1"/>
</dbReference>
<evidence type="ECO:0000313" key="6">
    <source>
        <dbReference type="EMBL" id="QUE51859.1"/>
    </source>
</evidence>
<evidence type="ECO:0000256" key="2">
    <source>
        <dbReference type="ARBA" id="ARBA00022670"/>
    </source>
</evidence>
<dbReference type="InterPro" id="IPR001940">
    <property type="entry name" value="Peptidase_S1C"/>
</dbReference>
<dbReference type="InterPro" id="IPR036034">
    <property type="entry name" value="PDZ_sf"/>
</dbReference>
<dbReference type="Pfam" id="PF13180">
    <property type="entry name" value="PDZ_2"/>
    <property type="match status" value="1"/>
</dbReference>
<comment type="similarity">
    <text evidence="1">Belongs to the peptidase S1C family.</text>
</comment>
<protein>
    <submittedName>
        <fullName evidence="6">PDZ domain-containing protein</fullName>
    </submittedName>
</protein>
<dbReference type="RefSeq" id="WP_211632082.1">
    <property type="nucleotide sequence ID" value="NZ_CP073100.1"/>
</dbReference>
<dbReference type="InterPro" id="IPR009003">
    <property type="entry name" value="Peptidase_S1_PA"/>
</dbReference>
<dbReference type="SUPFAM" id="SSF50494">
    <property type="entry name" value="Trypsin-like serine proteases"/>
    <property type="match status" value="1"/>
</dbReference>